<organism evidence="2">
    <name type="scientific">Skeletonema marinoi</name>
    <dbReference type="NCBI Taxonomy" id="267567"/>
    <lineage>
        <taxon>Eukaryota</taxon>
        <taxon>Sar</taxon>
        <taxon>Stramenopiles</taxon>
        <taxon>Ochrophyta</taxon>
        <taxon>Bacillariophyta</taxon>
        <taxon>Coscinodiscophyceae</taxon>
        <taxon>Thalassiosirophycidae</taxon>
        <taxon>Thalassiosirales</taxon>
        <taxon>Skeletonemataceae</taxon>
        <taxon>Skeletonema</taxon>
        <taxon>Skeletonema marinoi-dohrnii complex</taxon>
    </lineage>
</organism>
<dbReference type="InterPro" id="IPR029060">
    <property type="entry name" value="PIN-like_dom_sf"/>
</dbReference>
<evidence type="ECO:0000256" key="1">
    <source>
        <dbReference type="SAM" id="MobiDB-lite"/>
    </source>
</evidence>
<sequence>MGISDLLPHLPGGKSYLQDFYELRMEQNAVPIDAAGLLWQCALMHSSEYLSGNLLPALIEWTQHLNYFRSICQWKMRLYLDGMNNPHKEFENERRRLRRDSAEHEHGRIRNTPEYLAQAAWIAKNVLKIPCYISKEEADPQVAYEAVSKGLVPVTGDSDLIAYGAVKVILVKSYSRGWYRVIDLEVDTEPGEYPLYDLYKDNGVIVFQLYAGCRGCDFTNEECGIKGIGFTAFMTIASAVEGDLNALTFSKAMWSSDNTKQIAFHHWTDDRLGIDRPPTVDACSWIECGKTLVSDVRAKIHELQSVQHCSNIEAQKEKMERDAKRNVTEGNSSEYVQHDAKQKQNPSSDRFLKKRKCVKDLYEALKEDM</sequence>
<gene>
    <name evidence="2" type="ORF">SMAR0320_LOCUS6628</name>
</gene>
<name>A0A7S2KXU8_9STRA</name>
<accession>A0A7S2KXU8</accession>
<dbReference type="AlphaFoldDB" id="A0A7S2KXU8"/>
<dbReference type="EMBL" id="HBGZ01009243">
    <property type="protein sequence ID" value="CAD9590048.1"/>
    <property type="molecule type" value="Transcribed_RNA"/>
</dbReference>
<evidence type="ECO:0000313" key="2">
    <source>
        <dbReference type="EMBL" id="CAD9590048.1"/>
    </source>
</evidence>
<dbReference type="Gene3D" id="3.40.50.1010">
    <property type="entry name" value="5'-nuclease"/>
    <property type="match status" value="1"/>
</dbReference>
<feature type="region of interest" description="Disordered" evidence="1">
    <location>
        <begin position="317"/>
        <end position="352"/>
    </location>
</feature>
<reference evidence="2" key="1">
    <citation type="submission" date="2021-01" db="EMBL/GenBank/DDBJ databases">
        <authorList>
            <person name="Corre E."/>
            <person name="Pelletier E."/>
            <person name="Niang G."/>
            <person name="Scheremetjew M."/>
            <person name="Finn R."/>
            <person name="Kale V."/>
            <person name="Holt S."/>
            <person name="Cochrane G."/>
            <person name="Meng A."/>
            <person name="Brown T."/>
            <person name="Cohen L."/>
        </authorList>
    </citation>
    <scope>NUCLEOTIDE SEQUENCE</scope>
    <source>
        <strain evidence="2">SM1012Den-03</strain>
    </source>
</reference>
<protein>
    <recommendedName>
        <fullName evidence="3">Exonuclease 1</fullName>
    </recommendedName>
</protein>
<proteinExistence type="predicted"/>
<evidence type="ECO:0008006" key="3">
    <source>
        <dbReference type="Google" id="ProtNLM"/>
    </source>
</evidence>
<dbReference type="SUPFAM" id="SSF88723">
    <property type="entry name" value="PIN domain-like"/>
    <property type="match status" value="1"/>
</dbReference>
<feature type="compositionally biased region" description="Basic and acidic residues" evidence="1">
    <location>
        <begin position="317"/>
        <end position="327"/>
    </location>
</feature>